<dbReference type="GO" id="GO:0016705">
    <property type="term" value="F:oxidoreductase activity, acting on paired donors, with incorporation or reduction of molecular oxygen"/>
    <property type="evidence" value="ECO:0007669"/>
    <property type="project" value="InterPro"/>
</dbReference>
<dbReference type="SUPFAM" id="SSF48264">
    <property type="entry name" value="Cytochrome P450"/>
    <property type="match status" value="1"/>
</dbReference>
<dbReference type="Proteomes" id="UP000024329">
    <property type="component" value="Unassembled WGS sequence"/>
</dbReference>
<dbReference type="Gene3D" id="1.10.630.10">
    <property type="entry name" value="Cytochrome P450"/>
    <property type="match status" value="1"/>
</dbReference>
<dbReference type="SMR" id="A0A031JCP3"/>
<reference evidence="2" key="2">
    <citation type="submission" date="2016-08" db="EMBL/GenBank/DDBJ databases">
        <authorList>
            <person name="Seilhamer J.J."/>
        </authorList>
    </citation>
    <scope>NUCLEOTIDE SEQUENCE [LARGE SCALE GENOMIC DNA]</scope>
    <source>
        <strain evidence="2">SA1</strain>
    </source>
</reference>
<dbReference type="EMBL" id="CP017075">
    <property type="protein sequence ID" value="AOR76024.1"/>
    <property type="molecule type" value="Genomic_DNA"/>
</dbReference>
<organism evidence="3 4">
    <name type="scientific">Novosphingobium resinovorum</name>
    <dbReference type="NCBI Taxonomy" id="158500"/>
    <lineage>
        <taxon>Bacteria</taxon>
        <taxon>Pseudomonadati</taxon>
        <taxon>Pseudomonadota</taxon>
        <taxon>Alphaproteobacteria</taxon>
        <taxon>Sphingomonadales</taxon>
        <taxon>Sphingomonadaceae</taxon>
        <taxon>Novosphingobium</taxon>
    </lineage>
</organism>
<dbReference type="eggNOG" id="COG2124">
    <property type="taxonomic scope" value="Bacteria"/>
</dbReference>
<evidence type="ECO:0000313" key="3">
    <source>
        <dbReference type="EMBL" id="EZP70485.1"/>
    </source>
</evidence>
<dbReference type="RefSeq" id="WP_036530520.1">
    <property type="nucleotide sequence ID" value="NZ_CP017075.1"/>
</dbReference>
<dbReference type="InterPro" id="IPR002397">
    <property type="entry name" value="Cyt_P450_B"/>
</dbReference>
<dbReference type="AlphaFoldDB" id="A0A031JCP3"/>
<dbReference type="CDD" id="cd11035">
    <property type="entry name" value="P450cam-like"/>
    <property type="match status" value="1"/>
</dbReference>
<dbReference type="EMBL" id="JFYZ01000066">
    <property type="protein sequence ID" value="EZP70485.1"/>
    <property type="molecule type" value="Genomic_DNA"/>
</dbReference>
<dbReference type="GO" id="GO:0004497">
    <property type="term" value="F:monooxygenase activity"/>
    <property type="evidence" value="ECO:0007669"/>
    <property type="project" value="UniProtKB-KW"/>
</dbReference>
<evidence type="ECO:0000313" key="2">
    <source>
        <dbReference type="EMBL" id="AOR76024.1"/>
    </source>
</evidence>
<dbReference type="GO" id="GO:0005506">
    <property type="term" value="F:iron ion binding"/>
    <property type="evidence" value="ECO:0007669"/>
    <property type="project" value="InterPro"/>
</dbReference>
<evidence type="ECO:0000313" key="5">
    <source>
        <dbReference type="Proteomes" id="UP000094626"/>
    </source>
</evidence>
<dbReference type="STRING" id="158500.BES08_04085"/>
<dbReference type="KEGG" id="nre:BES08_04085"/>
<dbReference type="PATRIC" id="fig|158500.4.peg.5483"/>
<proteinExistence type="inferred from homology"/>
<name>A0A031JCP3_9SPHN</name>
<protein>
    <submittedName>
        <fullName evidence="3">Camphor 5-monooxygenase</fullName>
    </submittedName>
    <submittedName>
        <fullName evidence="2">Cytochrome</fullName>
    </submittedName>
</protein>
<dbReference type="PANTHER" id="PTHR46696:SF6">
    <property type="entry name" value="P450, PUTATIVE (EUROFUNG)-RELATED"/>
    <property type="match status" value="1"/>
</dbReference>
<comment type="similarity">
    <text evidence="1">Belongs to the cytochrome P450 family.</text>
</comment>
<keyword evidence="5" id="KW-1185">Reference proteome</keyword>
<dbReference type="InterPro" id="IPR001128">
    <property type="entry name" value="Cyt_P450"/>
</dbReference>
<dbReference type="InterPro" id="IPR036396">
    <property type="entry name" value="Cyt_P450_sf"/>
</dbReference>
<accession>A0A031JCP3</accession>
<keyword evidence="3" id="KW-0503">Monooxygenase</keyword>
<dbReference type="PRINTS" id="PR00359">
    <property type="entry name" value="BP450"/>
</dbReference>
<dbReference type="Pfam" id="PF00067">
    <property type="entry name" value="p450"/>
    <property type="match status" value="1"/>
</dbReference>
<reference evidence="3 4" key="1">
    <citation type="submission" date="2014-03" db="EMBL/GenBank/DDBJ databases">
        <title>Whole genome sequence of Novosphingobium resinovorum KF1.</title>
        <authorList>
            <person name="Gan H.M."/>
            <person name="Gan H.Y."/>
            <person name="Chew T.H."/>
            <person name="Savka M.A."/>
        </authorList>
    </citation>
    <scope>NUCLEOTIDE SEQUENCE [LARGE SCALE GENOMIC DNA]</scope>
    <source>
        <strain evidence="3 4">KF1</strain>
    </source>
</reference>
<gene>
    <name evidence="2" type="ORF">BES08_04085</name>
    <name evidence="3" type="ORF">BV97_05409</name>
</gene>
<dbReference type="OrthoDB" id="5522954at2"/>
<keyword evidence="3" id="KW-0560">Oxidoreductase</keyword>
<evidence type="ECO:0000313" key="4">
    <source>
        <dbReference type="Proteomes" id="UP000024329"/>
    </source>
</evidence>
<reference evidence="5" key="3">
    <citation type="journal article" date="2017" name="J. Biotechnol.">
        <title>Complete genome sequence of Novosphingobium resinovorum SA1, a versatile xenobiotic-degrading bacterium capable of utilizing sulfanilic acid.</title>
        <authorList>
            <person name="Hegedus B."/>
            <person name="Kos P.B."/>
            <person name="Balint B."/>
            <person name="Maroti G."/>
            <person name="Gan H.M."/>
            <person name="Perei K."/>
            <person name="Rakhely G."/>
        </authorList>
    </citation>
    <scope>NUCLEOTIDE SEQUENCE [LARGE SCALE GENOMIC DNA]</scope>
    <source>
        <strain evidence="5">SA1</strain>
    </source>
</reference>
<dbReference type="GO" id="GO:0020037">
    <property type="term" value="F:heme binding"/>
    <property type="evidence" value="ECO:0007669"/>
    <property type="project" value="InterPro"/>
</dbReference>
<dbReference type="PANTHER" id="PTHR46696">
    <property type="entry name" value="P450, PUTATIVE (EUROFUNG)-RELATED"/>
    <property type="match status" value="1"/>
</dbReference>
<evidence type="ECO:0000256" key="1">
    <source>
        <dbReference type="ARBA" id="ARBA00010617"/>
    </source>
</evidence>
<dbReference type="Proteomes" id="UP000094626">
    <property type="component" value="Chromosome"/>
</dbReference>
<sequence>MSTAQLEKHRSIVPGHVPAHLVHDVDMFAPDGIEGGFHEAWGRLQQDGMPDLIYTPLTGGHWIATRGELIDEIYRDPSRFSSEIIFLPKEAGEKYAMVPTRMDPPEHTPYRKVLDKGLNHTAIRRTEEQVRQTAAELIDGFVADGRCDFGKQYAGIFPVRVFLALCDLPESDAPMLGELANDMTRPPGRTPGEQAAALDKANQGFFRYVEPIIAARRGGTGTDLITTMLNSEINGAPMPDDKALGLISLLLLGGLDTVVNFLSFMMLHLASNPETVAELREDPLKLQRSAEEMFRRFGVVSDARMVAYDMTYRGVELKKGDMILLPTALHGLDARANDDAWTLRPGRTGIAHSTFAQGPHRCAGMHLARLEVIVTLQEWLKRIPQFTLAPDAKPVFHSGIIGTVEGVPLVWDRA</sequence>